<comment type="caution">
    <text evidence="1">The sequence shown here is derived from an EMBL/GenBank/DDBJ whole genome shotgun (WGS) entry which is preliminary data.</text>
</comment>
<sequence length="219" mass="24882">MSSFILFLLTKGFRPDDPSLLDEPRIKDIAKRHNKTPAQHRQEHACCPQVTTPQRIKENFQVHYIRCLFESLGLKGGVNTERNPFNAMYFLFDFKLSDEDMKTMMSFKERRAFKLEWANPGKLLNYFSAQYLEVLLNAAGCDGFGDCDHVPLDVEADQDLPQTCEQIRGQNRKTGRLLFRGPVSSDLTSDTGGPFASLQTVKVPQESNTVACCHDQRST</sequence>
<dbReference type="Proteomes" id="UP000518266">
    <property type="component" value="Unassembled WGS sequence"/>
</dbReference>
<organism evidence="1 2">
    <name type="scientific">Dissostichus mawsoni</name>
    <name type="common">Antarctic cod</name>
    <dbReference type="NCBI Taxonomy" id="36200"/>
    <lineage>
        <taxon>Eukaryota</taxon>
        <taxon>Metazoa</taxon>
        <taxon>Chordata</taxon>
        <taxon>Craniata</taxon>
        <taxon>Vertebrata</taxon>
        <taxon>Euteleostomi</taxon>
        <taxon>Actinopterygii</taxon>
        <taxon>Neopterygii</taxon>
        <taxon>Teleostei</taxon>
        <taxon>Neoteleostei</taxon>
        <taxon>Acanthomorphata</taxon>
        <taxon>Eupercaria</taxon>
        <taxon>Perciformes</taxon>
        <taxon>Notothenioidei</taxon>
        <taxon>Nototheniidae</taxon>
        <taxon>Dissostichus</taxon>
    </lineage>
</organism>
<keyword evidence="2" id="KW-1185">Reference proteome</keyword>
<name>A0A7J5ZCL9_DISMA</name>
<gene>
    <name evidence="1" type="ORF">F7725_021961</name>
</gene>
<evidence type="ECO:0000313" key="1">
    <source>
        <dbReference type="EMBL" id="KAF3859562.1"/>
    </source>
</evidence>
<dbReference type="AlphaFoldDB" id="A0A7J5ZCL9"/>
<reference evidence="1 2" key="1">
    <citation type="submission" date="2020-03" db="EMBL/GenBank/DDBJ databases">
        <title>Dissostichus mawsoni Genome sequencing and assembly.</title>
        <authorList>
            <person name="Park H."/>
        </authorList>
    </citation>
    <scope>NUCLEOTIDE SEQUENCE [LARGE SCALE GENOMIC DNA]</scope>
    <source>
        <strain evidence="1">DM0001</strain>
        <tissue evidence="1">Muscle</tissue>
    </source>
</reference>
<proteinExistence type="predicted"/>
<dbReference type="InterPro" id="IPR036812">
    <property type="entry name" value="NAD(P)_OxRdtase_dom_sf"/>
</dbReference>
<dbReference type="EMBL" id="JAAKFY010000003">
    <property type="protein sequence ID" value="KAF3859562.1"/>
    <property type="molecule type" value="Genomic_DNA"/>
</dbReference>
<dbReference type="SUPFAM" id="SSF51430">
    <property type="entry name" value="NAD(P)-linked oxidoreductase"/>
    <property type="match status" value="1"/>
</dbReference>
<protein>
    <submittedName>
        <fullName evidence="1">Uncharacterized protein</fullName>
    </submittedName>
</protein>
<evidence type="ECO:0000313" key="2">
    <source>
        <dbReference type="Proteomes" id="UP000518266"/>
    </source>
</evidence>
<feature type="non-terminal residue" evidence="1">
    <location>
        <position position="1"/>
    </location>
</feature>
<accession>A0A7J5ZCL9</accession>
<dbReference type="Gene3D" id="3.20.20.100">
    <property type="entry name" value="NADP-dependent oxidoreductase domain"/>
    <property type="match status" value="1"/>
</dbReference>
<dbReference type="OrthoDB" id="8890908at2759"/>